<dbReference type="Gene3D" id="3.90.226.10">
    <property type="entry name" value="2-enoyl-CoA Hydratase, Chain A, domain 1"/>
    <property type="match status" value="1"/>
</dbReference>
<dbReference type="GO" id="GO:0009368">
    <property type="term" value="C:endopeptidase Clp complex"/>
    <property type="evidence" value="ECO:0007669"/>
    <property type="project" value="TreeGrafter"/>
</dbReference>
<dbReference type="GO" id="GO:0004252">
    <property type="term" value="F:serine-type endopeptidase activity"/>
    <property type="evidence" value="ECO:0007669"/>
    <property type="project" value="UniProtKB-EC"/>
</dbReference>
<keyword evidence="10" id="KW-1185">Reference proteome</keyword>
<evidence type="ECO:0000256" key="1">
    <source>
        <dbReference type="ARBA" id="ARBA00007039"/>
    </source>
</evidence>
<dbReference type="Proteomes" id="UP001408789">
    <property type="component" value="Unassembled WGS sequence"/>
</dbReference>
<feature type="active site" evidence="6">
    <location>
        <position position="343"/>
    </location>
</feature>
<dbReference type="PANTHER" id="PTHR10381:SF8">
    <property type="entry name" value="ATP-DEPENDENT CLP PROTEASE PROTEOLYTIC SUBUNIT 6, CHLOROPLASTIC"/>
    <property type="match status" value="1"/>
</dbReference>
<evidence type="ECO:0000256" key="3">
    <source>
        <dbReference type="ARBA" id="ARBA00022801"/>
    </source>
</evidence>
<evidence type="ECO:0000256" key="6">
    <source>
        <dbReference type="PROSITE-ProRule" id="PRU10086"/>
    </source>
</evidence>
<comment type="caution">
    <text evidence="9">The sequence shown here is derived from an EMBL/GenBank/DDBJ whole genome shotgun (WGS) entry which is preliminary data.</text>
</comment>
<dbReference type="GO" id="GO:0051117">
    <property type="term" value="F:ATPase binding"/>
    <property type="evidence" value="ECO:0007669"/>
    <property type="project" value="TreeGrafter"/>
</dbReference>
<evidence type="ECO:0000313" key="10">
    <source>
        <dbReference type="Proteomes" id="UP001408789"/>
    </source>
</evidence>
<keyword evidence="3" id="KW-0378">Hydrolase</keyword>
<dbReference type="CDD" id="cd07017">
    <property type="entry name" value="S14_ClpP_2"/>
    <property type="match status" value="1"/>
</dbReference>
<dbReference type="PROSITE" id="PS00382">
    <property type="entry name" value="CLP_PROTEASE_HIS"/>
    <property type="match status" value="1"/>
</dbReference>
<evidence type="ECO:0000313" key="9">
    <source>
        <dbReference type="EMBL" id="KAK9078112.1"/>
    </source>
</evidence>
<dbReference type="InterPro" id="IPR029045">
    <property type="entry name" value="ClpP/crotonase-like_dom_sf"/>
</dbReference>
<dbReference type="InterPro" id="IPR023562">
    <property type="entry name" value="ClpP/TepA"/>
</dbReference>
<evidence type="ECO:0000256" key="4">
    <source>
        <dbReference type="ARBA" id="ARBA00022825"/>
    </source>
</evidence>
<dbReference type="InterPro" id="IPR033135">
    <property type="entry name" value="ClpP_His_AS"/>
</dbReference>
<dbReference type="HAMAP" id="MF_00444">
    <property type="entry name" value="ClpP"/>
    <property type="match status" value="1"/>
</dbReference>
<keyword evidence="2" id="KW-0645">Protease</keyword>
<keyword evidence="4" id="KW-0720">Serine protease</keyword>
<accession>A0AAP0DSC6</accession>
<evidence type="ECO:0000256" key="8">
    <source>
        <dbReference type="SAM" id="MobiDB-lite"/>
    </source>
</evidence>
<protein>
    <recommendedName>
        <fullName evidence="7">ATP-dependent Clp protease proteolytic subunit</fullName>
    </recommendedName>
</protein>
<gene>
    <name evidence="9" type="ORF">SSX86_002169</name>
</gene>
<evidence type="ECO:0000256" key="7">
    <source>
        <dbReference type="RuleBase" id="RU003567"/>
    </source>
</evidence>
<dbReference type="InterPro" id="IPR001907">
    <property type="entry name" value="ClpP"/>
</dbReference>
<dbReference type="FunFam" id="3.90.226.10:FF:000035">
    <property type="entry name" value="ATP-dependent Clp protease proteolytic subunit"/>
    <property type="match status" value="1"/>
</dbReference>
<feature type="region of interest" description="Disordered" evidence="8">
    <location>
        <begin position="1"/>
        <end position="28"/>
    </location>
</feature>
<dbReference type="PANTHER" id="PTHR10381">
    <property type="entry name" value="ATP-DEPENDENT CLP PROTEASE PROTEOLYTIC SUBUNIT"/>
    <property type="match status" value="1"/>
</dbReference>
<comment type="similarity">
    <text evidence="1 7">Belongs to the peptidase S14 family.</text>
</comment>
<dbReference type="AlphaFoldDB" id="A0AAP0DSC6"/>
<reference evidence="9 10" key="1">
    <citation type="submission" date="2024-04" db="EMBL/GenBank/DDBJ databases">
        <title>The reference genome of an endangered Asteraceae, Deinandra increscens subsp. villosa, native to the Central Coast of California.</title>
        <authorList>
            <person name="Guilliams M."/>
            <person name="Hasenstab-Lehman K."/>
            <person name="Meyer R."/>
            <person name="Mcevoy S."/>
        </authorList>
    </citation>
    <scope>NUCLEOTIDE SEQUENCE [LARGE SCALE GENOMIC DNA]</scope>
    <source>
        <tissue evidence="9">Leaf</tissue>
    </source>
</reference>
<proteinExistence type="inferred from homology"/>
<dbReference type="GO" id="GO:0006515">
    <property type="term" value="P:protein quality control for misfolded or incompletely synthesized proteins"/>
    <property type="evidence" value="ECO:0007669"/>
    <property type="project" value="TreeGrafter"/>
</dbReference>
<name>A0AAP0DSC6_9ASTR</name>
<evidence type="ECO:0000256" key="2">
    <source>
        <dbReference type="ARBA" id="ARBA00022670"/>
    </source>
</evidence>
<dbReference type="SUPFAM" id="SSF52096">
    <property type="entry name" value="ClpP/crotonase"/>
    <property type="match status" value="1"/>
</dbReference>
<dbReference type="PRINTS" id="PR00127">
    <property type="entry name" value="CLPPROTEASEP"/>
</dbReference>
<dbReference type="GO" id="GO:0009532">
    <property type="term" value="C:plastid stroma"/>
    <property type="evidence" value="ECO:0007669"/>
    <property type="project" value="UniProtKB-ARBA"/>
</dbReference>
<dbReference type="EMBL" id="JBCNJP010000006">
    <property type="protein sequence ID" value="KAK9078112.1"/>
    <property type="molecule type" value="Genomic_DNA"/>
</dbReference>
<comment type="catalytic activity">
    <reaction evidence="5 6">
        <text>Hydrolysis of proteins to small peptides in the presence of ATP and magnesium. alpha-casein is the usual test substrate. In the absence of ATP, only oligopeptides shorter than five residues are hydrolyzed (such as succinyl-Leu-Tyr-|-NHMec, and Leu-Tyr-Leu-|-Tyr-Trp, in which cleavage of the -Tyr-|-Leu- and -Tyr-|-Trp bonds also occurs).</text>
        <dbReference type="EC" id="3.4.21.92"/>
    </reaction>
</comment>
<organism evidence="9 10">
    <name type="scientific">Deinandra increscens subsp. villosa</name>
    <dbReference type="NCBI Taxonomy" id="3103831"/>
    <lineage>
        <taxon>Eukaryota</taxon>
        <taxon>Viridiplantae</taxon>
        <taxon>Streptophyta</taxon>
        <taxon>Embryophyta</taxon>
        <taxon>Tracheophyta</taxon>
        <taxon>Spermatophyta</taxon>
        <taxon>Magnoliopsida</taxon>
        <taxon>eudicotyledons</taxon>
        <taxon>Gunneridae</taxon>
        <taxon>Pentapetalae</taxon>
        <taxon>asterids</taxon>
        <taxon>campanulids</taxon>
        <taxon>Asterales</taxon>
        <taxon>Asteraceae</taxon>
        <taxon>Asteroideae</taxon>
        <taxon>Heliantheae alliance</taxon>
        <taxon>Madieae</taxon>
        <taxon>Madiinae</taxon>
        <taxon>Deinandra</taxon>
    </lineage>
</organism>
<dbReference type="Pfam" id="PF00574">
    <property type="entry name" value="CLP_protease"/>
    <property type="match status" value="1"/>
</dbReference>
<dbReference type="GO" id="GO:0004176">
    <property type="term" value="F:ATP-dependent peptidase activity"/>
    <property type="evidence" value="ECO:0007669"/>
    <property type="project" value="InterPro"/>
</dbReference>
<sequence length="414" mass="46421">MSDREGDRRQHRRFAAGGNGQEQRDPRDVAEIESLQQRVRELELLFENAPIYDEDRVTPDAEECLRIQVFLGWVSLPLAKPTLSAQAASPAPPLYPQPQSPHTPTFLQPRPTVWSLDRPRWVYTPTVYHVSMEEHGNKDSSFSILEGYDFFSPIWNSPKDKAISCSEIEVTVESPQNLRFHILVNFNTRLSSRAQKLQLTPEEMNLHTLHNSSYSPIVARRGAPPPIMPAVMTPGGPLDLSTVLFRNRIIFVGQPINSQVAQRVISQLVTLATIDENADILVYVNCPGGSTYSVLAIYDCMSWIKPKVGTVCFGVAASEGALLLAGGEKGMRYAMPNARIMIHQPQSGCGGHVEDVRRQVNEAVQNRHKIDMMYSAFTGQPLEKVQQYTERDRFLSVSEALEFGLIDGILETEY</sequence>
<evidence type="ECO:0000256" key="5">
    <source>
        <dbReference type="ARBA" id="ARBA00034021"/>
    </source>
</evidence>